<evidence type="ECO:0000313" key="10">
    <source>
        <dbReference type="Proteomes" id="UP001429580"/>
    </source>
</evidence>
<dbReference type="InterPro" id="IPR014729">
    <property type="entry name" value="Rossmann-like_a/b/a_fold"/>
</dbReference>
<evidence type="ECO:0000256" key="7">
    <source>
        <dbReference type="RuleBase" id="RU363037"/>
    </source>
</evidence>
<dbReference type="InterPro" id="IPR000924">
    <property type="entry name" value="Glu/Gln-tRNA-synth"/>
</dbReference>
<dbReference type="NCBIfam" id="NF004315">
    <property type="entry name" value="PRK05710.1-4"/>
    <property type="match status" value="1"/>
</dbReference>
<dbReference type="SUPFAM" id="SSF52374">
    <property type="entry name" value="Nucleotidylyl transferase"/>
    <property type="match status" value="1"/>
</dbReference>
<keyword evidence="1 7" id="KW-0436">Ligase</keyword>
<accession>A0ABX0V1B1</accession>
<protein>
    <submittedName>
        <fullName evidence="9">Glutamyl-Q tRNA(Asp) synthetase</fullName>
        <ecNumber evidence="9">6.1.1.-</ecNumber>
    </submittedName>
</protein>
<dbReference type="GO" id="GO:0016874">
    <property type="term" value="F:ligase activity"/>
    <property type="evidence" value="ECO:0007669"/>
    <property type="project" value="UniProtKB-KW"/>
</dbReference>
<keyword evidence="7" id="KW-0648">Protein biosynthesis</keyword>
<dbReference type="Pfam" id="PF00749">
    <property type="entry name" value="tRNA-synt_1c"/>
    <property type="match status" value="1"/>
</dbReference>
<keyword evidence="5 7" id="KW-0067">ATP-binding</keyword>
<keyword evidence="6 7" id="KW-0030">Aminoacyl-tRNA synthetase</keyword>
<evidence type="ECO:0000256" key="5">
    <source>
        <dbReference type="ARBA" id="ARBA00022840"/>
    </source>
</evidence>
<sequence length="309" mass="33938">MTAASGRHAPFPVIPSSGVSRTPVLRFAPSPNGLLHRGHGYSALLNQYLAHAWGGRLLLRIEDIDVARCPDEFVEAAIADLRWLGLRWNGEVRRQSRHFADYAEAAEKLRARGLAYPCYASRTEIAAAAGGARDPDGAPLRWRDNPVLAKDEESRRRQSGEPFSLRLDMRRALAALDAENLVFPALPETGDIAWQMADPARWGDVVLIRKDVPASYHLAVVVDDALQGITHVIRGRDLEAATDIHRLLQELLGLPVPVYHHHALIRDETGDKLAKSRDSLPLRALRESGVTAETIRAELGFGGVFSGAP</sequence>
<feature type="domain" description="Glutamyl/glutaminyl-tRNA synthetase class Ib catalytic" evidence="8">
    <location>
        <begin position="25"/>
        <end position="290"/>
    </location>
</feature>
<evidence type="ECO:0000256" key="4">
    <source>
        <dbReference type="ARBA" id="ARBA00022833"/>
    </source>
</evidence>
<reference evidence="9 10" key="1">
    <citation type="submission" date="2020-03" db="EMBL/GenBank/DDBJ databases">
        <title>Genomic Encyclopedia of Type Strains, Phase IV (KMG-IV): sequencing the most valuable type-strain genomes for metagenomic binning, comparative biology and taxonomic classification.</title>
        <authorList>
            <person name="Goeker M."/>
        </authorList>
    </citation>
    <scope>NUCLEOTIDE SEQUENCE [LARGE SCALE GENOMIC DNA]</scope>
    <source>
        <strain evidence="9 10">DSM 103870</strain>
    </source>
</reference>
<gene>
    <name evidence="9" type="ORF">FHS82_002250</name>
</gene>
<evidence type="ECO:0000256" key="2">
    <source>
        <dbReference type="ARBA" id="ARBA00022723"/>
    </source>
</evidence>
<dbReference type="PANTHER" id="PTHR43311">
    <property type="entry name" value="GLUTAMATE--TRNA LIGASE"/>
    <property type="match status" value="1"/>
</dbReference>
<dbReference type="EC" id="6.1.1.-" evidence="9"/>
<dbReference type="InterPro" id="IPR020058">
    <property type="entry name" value="Glu/Gln-tRNA-synth_Ib_cat-dom"/>
</dbReference>
<dbReference type="PANTHER" id="PTHR43311:SF1">
    <property type="entry name" value="GLUTAMYL-Q TRNA(ASP) SYNTHETASE"/>
    <property type="match status" value="1"/>
</dbReference>
<dbReference type="RefSeq" id="WP_166952505.1">
    <property type="nucleotide sequence ID" value="NZ_JAASQI010000004.1"/>
</dbReference>
<keyword evidence="10" id="KW-1185">Reference proteome</keyword>
<evidence type="ECO:0000256" key="1">
    <source>
        <dbReference type="ARBA" id="ARBA00022598"/>
    </source>
</evidence>
<keyword evidence="4" id="KW-0862">Zinc</keyword>
<name>A0ABX0V1B1_9HYPH</name>
<evidence type="ECO:0000313" key="9">
    <source>
        <dbReference type="EMBL" id="NIJ58408.1"/>
    </source>
</evidence>
<comment type="caution">
    <text evidence="9">The sequence shown here is derived from an EMBL/GenBank/DDBJ whole genome shotgun (WGS) entry which is preliminary data.</text>
</comment>
<proteinExistence type="inferred from homology"/>
<evidence type="ECO:0000256" key="6">
    <source>
        <dbReference type="ARBA" id="ARBA00023146"/>
    </source>
</evidence>
<keyword evidence="3 7" id="KW-0547">Nucleotide-binding</keyword>
<comment type="similarity">
    <text evidence="7">Belongs to the class-I aminoacyl-tRNA synthetase family.</text>
</comment>
<evidence type="ECO:0000259" key="8">
    <source>
        <dbReference type="Pfam" id="PF00749"/>
    </source>
</evidence>
<dbReference type="PRINTS" id="PR00987">
    <property type="entry name" value="TRNASYNTHGLU"/>
</dbReference>
<dbReference type="EMBL" id="JAASQI010000004">
    <property type="protein sequence ID" value="NIJ58408.1"/>
    <property type="molecule type" value="Genomic_DNA"/>
</dbReference>
<dbReference type="Gene3D" id="3.40.50.620">
    <property type="entry name" value="HUPs"/>
    <property type="match status" value="1"/>
</dbReference>
<organism evidence="9 10">
    <name type="scientific">Pseudochelatococcus lubricantis</name>
    <dbReference type="NCBI Taxonomy" id="1538102"/>
    <lineage>
        <taxon>Bacteria</taxon>
        <taxon>Pseudomonadati</taxon>
        <taxon>Pseudomonadota</taxon>
        <taxon>Alphaproteobacteria</taxon>
        <taxon>Hyphomicrobiales</taxon>
        <taxon>Chelatococcaceae</taxon>
        <taxon>Pseudochelatococcus</taxon>
    </lineage>
</organism>
<keyword evidence="2" id="KW-0479">Metal-binding</keyword>
<evidence type="ECO:0000256" key="3">
    <source>
        <dbReference type="ARBA" id="ARBA00022741"/>
    </source>
</evidence>
<dbReference type="InterPro" id="IPR049940">
    <property type="entry name" value="GluQ/Sye"/>
</dbReference>
<dbReference type="Proteomes" id="UP001429580">
    <property type="component" value="Unassembled WGS sequence"/>
</dbReference>